<proteinExistence type="inferred from homology"/>
<feature type="domain" description="Alpha-D-phosphohexomutase alpha/beta/alpha" evidence="8">
    <location>
        <begin position="3"/>
        <end position="137"/>
    </location>
</feature>
<dbReference type="PANTHER" id="PTHR42946:SF1">
    <property type="entry name" value="PHOSPHOGLUCOMUTASE (ALPHA-D-GLUCOSE-1,6-BISPHOSPHATE-DEPENDENT)"/>
    <property type="match status" value="1"/>
</dbReference>
<dbReference type="EMBL" id="MDHH01000001">
    <property type="protein sequence ID" value="OUE03955.1"/>
    <property type="molecule type" value="Genomic_DNA"/>
</dbReference>
<evidence type="ECO:0000256" key="6">
    <source>
        <dbReference type="ARBA" id="ARBA00023235"/>
    </source>
</evidence>
<dbReference type="PROSITE" id="PS00710">
    <property type="entry name" value="PGM_PMM"/>
    <property type="match status" value="1"/>
</dbReference>
<name>A0A251XKD7_CLAMM</name>
<keyword evidence="10" id="KW-1185">Reference proteome</keyword>
<dbReference type="InterPro" id="IPR016055">
    <property type="entry name" value="A-D-PHexomutase_a/b/a-I/II/III"/>
</dbReference>
<dbReference type="InterPro" id="IPR016066">
    <property type="entry name" value="A-D-PHexomutase_CS"/>
</dbReference>
<reference evidence="9 10" key="1">
    <citation type="submission" date="2016-08" db="EMBL/GenBank/DDBJ databases">
        <title>Genome sequence of Clavibacter michiganensis subsp. michiganensis strain CASJ007.</title>
        <authorList>
            <person name="Thapa S.P."/>
            <person name="Coaker G."/>
        </authorList>
    </citation>
    <scope>NUCLEOTIDE SEQUENCE [LARGE SCALE GENOMIC DNA]</scope>
    <source>
        <strain evidence="9">CASJ007</strain>
    </source>
</reference>
<dbReference type="GO" id="GO:0005975">
    <property type="term" value="P:carbohydrate metabolic process"/>
    <property type="evidence" value="ECO:0007669"/>
    <property type="project" value="InterPro"/>
</dbReference>
<comment type="cofactor">
    <cofactor evidence="1">
        <name>Mg(2+)</name>
        <dbReference type="ChEBI" id="CHEBI:18420"/>
    </cofactor>
</comment>
<dbReference type="SUPFAM" id="SSF53738">
    <property type="entry name" value="Phosphoglucomutase, first 3 domains"/>
    <property type="match status" value="1"/>
</dbReference>
<evidence type="ECO:0000256" key="5">
    <source>
        <dbReference type="ARBA" id="ARBA00022842"/>
    </source>
</evidence>
<dbReference type="GO" id="GO:0006048">
    <property type="term" value="P:UDP-N-acetylglucosamine biosynthetic process"/>
    <property type="evidence" value="ECO:0007669"/>
    <property type="project" value="TreeGrafter"/>
</dbReference>
<organism evidence="9 10">
    <name type="scientific">Clavibacter michiganensis subsp. michiganensis</name>
    <dbReference type="NCBI Taxonomy" id="33013"/>
    <lineage>
        <taxon>Bacteria</taxon>
        <taxon>Bacillati</taxon>
        <taxon>Actinomycetota</taxon>
        <taxon>Actinomycetes</taxon>
        <taxon>Micrococcales</taxon>
        <taxon>Microbacteriaceae</taxon>
        <taxon>Clavibacter</taxon>
    </lineage>
</organism>
<evidence type="ECO:0000313" key="9">
    <source>
        <dbReference type="EMBL" id="OUE03955.1"/>
    </source>
</evidence>
<dbReference type="GO" id="GO:0005829">
    <property type="term" value="C:cytosol"/>
    <property type="evidence" value="ECO:0007669"/>
    <property type="project" value="TreeGrafter"/>
</dbReference>
<feature type="region of interest" description="Disordered" evidence="7">
    <location>
        <begin position="190"/>
        <end position="211"/>
    </location>
</feature>
<accession>A0A251XKD7</accession>
<dbReference type="AlphaFoldDB" id="A0A251XKD7"/>
<dbReference type="InterPro" id="IPR050060">
    <property type="entry name" value="Phosphoglucosamine_mutase"/>
</dbReference>
<dbReference type="FunFam" id="3.40.120.10:FF:000001">
    <property type="entry name" value="Phosphoglucosamine mutase"/>
    <property type="match status" value="1"/>
</dbReference>
<evidence type="ECO:0000256" key="2">
    <source>
        <dbReference type="ARBA" id="ARBA00010231"/>
    </source>
</evidence>
<keyword evidence="3" id="KW-0597">Phosphoprotein</keyword>
<dbReference type="GO" id="GO:0009252">
    <property type="term" value="P:peptidoglycan biosynthetic process"/>
    <property type="evidence" value="ECO:0007669"/>
    <property type="project" value="TreeGrafter"/>
</dbReference>
<sequence length="211" mass="21808">MPRLFGTDGVRGLANGETITADLALRLAQAAAHVLGQDARDAGRRPVAVVARDPRVSGEFIAAAVAAGLASSGVDVFDAGVIPTPATAYLIADFDADFGVMISASHNPAPDNGIKFFAAGGRKLADELEDRIEAQLSQPVLLPTGADVGRIRRFADAEDRYVLHLLGTLQHRLDGIHVVLDCAHGAAAGISPRSSRTRAPASPSSATTPTA</sequence>
<dbReference type="Proteomes" id="UP000195062">
    <property type="component" value="Unassembled WGS sequence"/>
</dbReference>
<protein>
    <submittedName>
        <fullName evidence="9">Phosphoglucosamine mutase</fullName>
    </submittedName>
</protein>
<dbReference type="InterPro" id="IPR005844">
    <property type="entry name" value="A-D-PHexomutase_a/b/a-I"/>
</dbReference>
<dbReference type="Gene3D" id="3.40.120.10">
    <property type="entry name" value="Alpha-D-Glucose-1,6-Bisphosphate, subunit A, domain 3"/>
    <property type="match status" value="1"/>
</dbReference>
<keyword evidence="4" id="KW-0479">Metal-binding</keyword>
<feature type="compositionally biased region" description="Low complexity" evidence="7">
    <location>
        <begin position="191"/>
        <end position="211"/>
    </location>
</feature>
<dbReference type="GO" id="GO:0004615">
    <property type="term" value="F:phosphomannomutase activity"/>
    <property type="evidence" value="ECO:0007669"/>
    <property type="project" value="TreeGrafter"/>
</dbReference>
<keyword evidence="6" id="KW-0413">Isomerase</keyword>
<evidence type="ECO:0000313" key="10">
    <source>
        <dbReference type="Proteomes" id="UP000195062"/>
    </source>
</evidence>
<evidence type="ECO:0000259" key="8">
    <source>
        <dbReference type="Pfam" id="PF02878"/>
    </source>
</evidence>
<dbReference type="GO" id="GO:0000287">
    <property type="term" value="F:magnesium ion binding"/>
    <property type="evidence" value="ECO:0007669"/>
    <property type="project" value="InterPro"/>
</dbReference>
<dbReference type="PANTHER" id="PTHR42946">
    <property type="entry name" value="PHOSPHOHEXOSE MUTASE"/>
    <property type="match status" value="1"/>
</dbReference>
<evidence type="ECO:0000256" key="4">
    <source>
        <dbReference type="ARBA" id="ARBA00022723"/>
    </source>
</evidence>
<comment type="caution">
    <text evidence="9">The sequence shown here is derived from an EMBL/GenBank/DDBJ whole genome shotgun (WGS) entry which is preliminary data.</text>
</comment>
<gene>
    <name evidence="9" type="primary">glmM_2</name>
    <name evidence="9" type="ORF">CMMCAS07_03340</name>
</gene>
<comment type="similarity">
    <text evidence="2">Belongs to the phosphohexose mutase family.</text>
</comment>
<evidence type="ECO:0000256" key="1">
    <source>
        <dbReference type="ARBA" id="ARBA00001946"/>
    </source>
</evidence>
<evidence type="ECO:0000256" key="3">
    <source>
        <dbReference type="ARBA" id="ARBA00022553"/>
    </source>
</evidence>
<dbReference type="GO" id="GO:0008966">
    <property type="term" value="F:phosphoglucosamine mutase activity"/>
    <property type="evidence" value="ECO:0007669"/>
    <property type="project" value="TreeGrafter"/>
</dbReference>
<dbReference type="Pfam" id="PF02878">
    <property type="entry name" value="PGM_PMM_I"/>
    <property type="match status" value="1"/>
</dbReference>
<keyword evidence="5" id="KW-0460">Magnesium</keyword>
<evidence type="ECO:0000256" key="7">
    <source>
        <dbReference type="SAM" id="MobiDB-lite"/>
    </source>
</evidence>